<dbReference type="Gene3D" id="2.130.10.10">
    <property type="entry name" value="YVTN repeat-like/Quinoprotein amine dehydrogenase"/>
    <property type="match status" value="1"/>
</dbReference>
<dbReference type="GO" id="GO:0007154">
    <property type="term" value="P:cell communication"/>
    <property type="evidence" value="ECO:0007669"/>
    <property type="project" value="UniProtKB-ARBA"/>
</dbReference>
<dbReference type="GO" id="GO:0005875">
    <property type="term" value="C:microtubule associated complex"/>
    <property type="evidence" value="ECO:0007669"/>
    <property type="project" value="UniProtKB-UniRule"/>
</dbReference>
<dbReference type="PIRSF" id="PIRSF037647">
    <property type="entry name" value="Dynein_regulator_Lis1"/>
    <property type="match status" value="1"/>
</dbReference>
<evidence type="ECO:0000256" key="3">
    <source>
        <dbReference type="ARBA" id="ARBA00022574"/>
    </source>
</evidence>
<dbReference type="GO" id="GO:1990234">
    <property type="term" value="C:transferase complex"/>
    <property type="evidence" value="ECO:0007669"/>
    <property type="project" value="UniProtKB-ARBA"/>
</dbReference>
<dbReference type="InterPro" id="IPR036322">
    <property type="entry name" value="WD40_repeat_dom_sf"/>
</dbReference>
<feature type="domain" description="PAC1-like LisH-like dimerisation" evidence="15">
    <location>
        <begin position="7"/>
        <end position="40"/>
    </location>
</feature>
<keyword evidence="6" id="KW-0677">Repeat</keyword>
<evidence type="ECO:0000256" key="4">
    <source>
        <dbReference type="ARBA" id="ARBA00022618"/>
    </source>
</evidence>
<dbReference type="EMBL" id="OUUZ01000009">
    <property type="protein sequence ID" value="SPQ22453.1"/>
    <property type="molecule type" value="Genomic_DNA"/>
</dbReference>
<dbReference type="GO" id="GO:0070840">
    <property type="term" value="F:dynein complex binding"/>
    <property type="evidence" value="ECO:0007669"/>
    <property type="project" value="UniProtKB-UniRule"/>
</dbReference>
<dbReference type="Proteomes" id="UP000289323">
    <property type="component" value="Unassembled WGS sequence"/>
</dbReference>
<gene>
    <name evidence="13" type="primary">PAC1</name>
    <name evidence="13" type="synonym">LIS1</name>
    <name evidence="16" type="ORF">TT172_LOCUS4872</name>
</gene>
<dbReference type="InterPro" id="IPR001680">
    <property type="entry name" value="WD40_rpt"/>
</dbReference>
<evidence type="ECO:0000256" key="9">
    <source>
        <dbReference type="ARBA" id="ARBA00023212"/>
    </source>
</evidence>
<dbReference type="SUPFAM" id="SSF50978">
    <property type="entry name" value="WD40 repeat-like"/>
    <property type="match status" value="1"/>
</dbReference>
<evidence type="ECO:0000256" key="11">
    <source>
        <dbReference type="ARBA" id="ARBA00038415"/>
    </source>
</evidence>
<organism evidence="16 17">
    <name type="scientific">Thermothielavioides terrestris</name>
    <dbReference type="NCBI Taxonomy" id="2587410"/>
    <lineage>
        <taxon>Eukaryota</taxon>
        <taxon>Fungi</taxon>
        <taxon>Dikarya</taxon>
        <taxon>Ascomycota</taxon>
        <taxon>Pezizomycotina</taxon>
        <taxon>Sordariomycetes</taxon>
        <taxon>Sordariomycetidae</taxon>
        <taxon>Sordariales</taxon>
        <taxon>Chaetomiaceae</taxon>
        <taxon>Thermothielavioides</taxon>
    </lineage>
</organism>
<dbReference type="Pfam" id="PF00400">
    <property type="entry name" value="WD40"/>
    <property type="match status" value="6"/>
</dbReference>
<sequence>MSKTLSTRQAEELHKSIIAYLSANGAPDAAAATRAELGLGLDVFDEASTKKYETLLEKKWTGVVRLQKKIMDLESRVAALQSELDSATPSHLSKHNQDPTSWLPSQPARYKLESHQYDITCISFHPVYTTVASGDQGSIIKIWDWELGELERTVKGHTRAVTGLDYGGPKGRILLVSCSSDLTVKLWDPADGYKNIRTFSGHDHTVSAVRFIPSGNHIVSASRDATLRIWDINTGYCVKTIHGHSSWIRDVCPSSDGSHLLSTGDDRTLRLWDISAPQPQNTLTMTGHENFIECCVFAPPTSYQYLASMAGLKKPPPRSSTTEFMATGSRDMTIKLWDSRGTCFKTLIGHDNWVRALAFHPGGKYLLSVADDKSLRCWDLSQDGKCVKQLENLHDHFISCLRWAPAMIKEPPAGEGNGTPAKLGGDSQPQQVQIRCVIATGSVDMTLKNICEVAW</sequence>
<evidence type="ECO:0000256" key="7">
    <source>
        <dbReference type="ARBA" id="ARBA00022776"/>
    </source>
</evidence>
<dbReference type="InterPro" id="IPR037190">
    <property type="entry name" value="LIS1_N"/>
</dbReference>
<keyword evidence="3 14" id="KW-0853">WD repeat</keyword>
<dbReference type="InterPro" id="IPR020472">
    <property type="entry name" value="WD40_PAC1"/>
</dbReference>
<feature type="repeat" description="WD" evidence="14">
    <location>
        <begin position="347"/>
        <end position="381"/>
    </location>
</feature>
<evidence type="ECO:0000259" key="15">
    <source>
        <dbReference type="Pfam" id="PF24951"/>
    </source>
</evidence>
<keyword evidence="8 13" id="KW-0175">Coiled coil</keyword>
<dbReference type="GO" id="GO:0000922">
    <property type="term" value="C:spindle pole"/>
    <property type="evidence" value="ECO:0007669"/>
    <property type="project" value="UniProtKB-SubCell"/>
</dbReference>
<evidence type="ECO:0000256" key="12">
    <source>
        <dbReference type="ARBA" id="ARBA00043913"/>
    </source>
</evidence>
<dbReference type="PROSITE" id="PS50082">
    <property type="entry name" value="WD_REPEATS_2"/>
    <property type="match status" value="6"/>
</dbReference>
<reference evidence="16 17" key="1">
    <citation type="submission" date="2018-04" db="EMBL/GenBank/DDBJ databases">
        <authorList>
            <person name="Huttner S."/>
            <person name="Dainat J."/>
        </authorList>
    </citation>
    <scope>NUCLEOTIDE SEQUENCE [LARGE SCALE GENOMIC DNA]</scope>
</reference>
<proteinExistence type="inferred from homology"/>
<keyword evidence="5 13" id="KW-0493">Microtubule</keyword>
<dbReference type="CDD" id="cd00200">
    <property type="entry name" value="WD40"/>
    <property type="match status" value="1"/>
</dbReference>
<evidence type="ECO:0000256" key="5">
    <source>
        <dbReference type="ARBA" id="ARBA00022701"/>
    </source>
</evidence>
<evidence type="ECO:0000256" key="13">
    <source>
        <dbReference type="HAMAP-Rule" id="MF_03141"/>
    </source>
</evidence>
<dbReference type="PANTHER" id="PTHR22847:SF637">
    <property type="entry name" value="WD REPEAT DOMAIN 5B"/>
    <property type="match status" value="1"/>
</dbReference>
<dbReference type="PROSITE" id="PS50294">
    <property type="entry name" value="WD_REPEATS_REGION"/>
    <property type="match status" value="4"/>
</dbReference>
<comment type="similarity">
    <text evidence="11">Belongs to the WD repeat MDV1/CAF4 family.</text>
</comment>
<keyword evidence="9 13" id="KW-0206">Cytoskeleton</keyword>
<dbReference type="InterPro" id="IPR015943">
    <property type="entry name" value="WD40/YVTN_repeat-like_dom_sf"/>
</dbReference>
<dbReference type="GO" id="GO:0051301">
    <property type="term" value="P:cell division"/>
    <property type="evidence" value="ECO:0007669"/>
    <property type="project" value="UniProtKB-KW"/>
</dbReference>
<accession>A0A3S5CWY0</accession>
<dbReference type="GO" id="GO:0005874">
    <property type="term" value="C:microtubule"/>
    <property type="evidence" value="ECO:0007669"/>
    <property type="project" value="UniProtKB-KW"/>
</dbReference>
<dbReference type="PROSITE" id="PS00678">
    <property type="entry name" value="WD_REPEATS_1"/>
    <property type="match status" value="2"/>
</dbReference>
<dbReference type="Pfam" id="PF24951">
    <property type="entry name" value="LisH_PAC1"/>
    <property type="match status" value="1"/>
</dbReference>
<dbReference type="GO" id="GO:0051012">
    <property type="term" value="P:microtubule sliding"/>
    <property type="evidence" value="ECO:0007669"/>
    <property type="project" value="UniProtKB-UniRule"/>
</dbReference>
<dbReference type="AlphaFoldDB" id="A0A3S5CWY0"/>
<comment type="subunit">
    <text evidence="13">Self-associates. Interacts with NDL1 and dynein.</text>
</comment>
<dbReference type="InterPro" id="IPR056795">
    <property type="entry name" value="PAC1-like_LisH-like_dom"/>
</dbReference>
<keyword evidence="2 13" id="KW-0963">Cytoplasm</keyword>
<dbReference type="HAMAP" id="MF_03141">
    <property type="entry name" value="lis1"/>
    <property type="match status" value="1"/>
</dbReference>
<dbReference type="InterPro" id="IPR017252">
    <property type="entry name" value="Dynein_regulator_LIS1"/>
</dbReference>
<dbReference type="FunFam" id="1.20.960.30:FF:000002">
    <property type="entry name" value="Platelet-activating factor acetylhydrolase ib"/>
    <property type="match status" value="1"/>
</dbReference>
<feature type="repeat" description="WD" evidence="14">
    <location>
        <begin position="154"/>
        <end position="188"/>
    </location>
</feature>
<dbReference type="SMART" id="SM00320">
    <property type="entry name" value="WD40"/>
    <property type="match status" value="7"/>
</dbReference>
<name>A0A3S5CWY0_9PEZI</name>
<evidence type="ECO:0000256" key="1">
    <source>
        <dbReference type="ARBA" id="ARBA00022448"/>
    </source>
</evidence>
<evidence type="ECO:0000313" key="17">
    <source>
        <dbReference type="Proteomes" id="UP000289323"/>
    </source>
</evidence>
<feature type="repeat" description="WD" evidence="14">
    <location>
        <begin position="112"/>
        <end position="153"/>
    </location>
</feature>
<dbReference type="GO" id="GO:0000132">
    <property type="term" value="P:establishment of mitotic spindle orientation"/>
    <property type="evidence" value="ECO:0007669"/>
    <property type="project" value="UniProtKB-UniRule"/>
</dbReference>
<protein>
    <recommendedName>
        <fullName evidence="13">Nuclear distribution protein PAC1</fullName>
    </recommendedName>
    <alternativeName>
        <fullName evidence="13">Lissencephaly-1 homolog</fullName>
        <shortName evidence="13">LIS-1</shortName>
    </alternativeName>
    <alternativeName>
        <fullName evidence="13">nudF homolog</fullName>
    </alternativeName>
</protein>
<feature type="repeat" description="WD" evidence="14">
    <location>
        <begin position="241"/>
        <end position="282"/>
    </location>
</feature>
<dbReference type="Gene3D" id="1.20.960.30">
    <property type="match status" value="1"/>
</dbReference>
<comment type="function">
    <text evidence="12">Involved in mitochondrial fission. Acts as an adapter protein required to form mitochondrial fission complexes. Formation of these complexes is required to promote constriction and fission of the mitochondrial compartment at a late step in mitochondrial division.</text>
</comment>
<keyword evidence="1 13" id="KW-0813">Transport</keyword>
<evidence type="ECO:0000256" key="10">
    <source>
        <dbReference type="ARBA" id="ARBA00023306"/>
    </source>
</evidence>
<keyword evidence="7 13" id="KW-0498">Mitosis</keyword>
<feature type="repeat" description="WD" evidence="14">
    <location>
        <begin position="199"/>
        <end position="240"/>
    </location>
</feature>
<dbReference type="FunFam" id="2.130.10.10:FF:000342">
    <property type="entry name" value="Nuclear distribution protein PAC1"/>
    <property type="match status" value="1"/>
</dbReference>
<comment type="subcellular location">
    <subcellularLocation>
        <location evidence="13">Cytoplasm</location>
        <location evidence="13">Cytoskeleton</location>
    </subcellularLocation>
    <subcellularLocation>
        <location evidence="13">Cytoplasm</location>
        <location evidence="13">Cytoskeleton</location>
        <location evidence="13">Spindle pole</location>
    </subcellularLocation>
    <text evidence="13">Localizes to the plus ends of microtubules at the hyphal tip and the mitotic spindle poles.</text>
</comment>
<evidence type="ECO:0000256" key="6">
    <source>
        <dbReference type="ARBA" id="ARBA00022737"/>
    </source>
</evidence>
<dbReference type="GO" id="GO:0005737">
    <property type="term" value="C:cytoplasm"/>
    <property type="evidence" value="ECO:0007669"/>
    <property type="project" value="UniProtKB-UniRule"/>
</dbReference>
<comment type="similarity">
    <text evidence="13">Belongs to the WD repeat LIS1/nudF family.</text>
</comment>
<feature type="repeat" description="WD" evidence="14">
    <location>
        <begin position="324"/>
        <end position="338"/>
    </location>
</feature>
<dbReference type="InterPro" id="IPR019775">
    <property type="entry name" value="WD40_repeat_CS"/>
</dbReference>
<keyword evidence="10 13" id="KW-0131">Cell cycle</keyword>
<dbReference type="PANTHER" id="PTHR22847">
    <property type="entry name" value="WD40 REPEAT PROTEIN"/>
    <property type="match status" value="1"/>
</dbReference>
<evidence type="ECO:0000256" key="8">
    <source>
        <dbReference type="ARBA" id="ARBA00023054"/>
    </source>
</evidence>
<comment type="function">
    <text evidence="13">Positively regulates the activity of the minus-end directed microtubule motor protein dynein. May enhance dynein-mediated microtubule sliding by targeting dynein to the microtubule plus end. Required for nuclear migration during vegetative growth as well as development. Required for retrograde early endosome (EE) transport from the hyphal tip. Required for localization of dynein to the mitotic spindle poles. Recruits additional proteins to the dynein complex at SPBs.</text>
</comment>
<evidence type="ECO:0000256" key="14">
    <source>
        <dbReference type="PROSITE-ProRule" id="PRU00221"/>
    </source>
</evidence>
<dbReference type="SUPFAM" id="SSF109925">
    <property type="entry name" value="Lissencephaly-1 protein (Lis-1, PAF-AH alpha) N-terminal domain"/>
    <property type="match status" value="1"/>
</dbReference>
<dbReference type="PRINTS" id="PR00320">
    <property type="entry name" value="GPROTEINBRPT"/>
</dbReference>
<evidence type="ECO:0000313" key="16">
    <source>
        <dbReference type="EMBL" id="SPQ22453.1"/>
    </source>
</evidence>
<keyword evidence="4 13" id="KW-0132">Cell division</keyword>
<evidence type="ECO:0000256" key="2">
    <source>
        <dbReference type="ARBA" id="ARBA00022490"/>
    </source>
</evidence>
<dbReference type="GO" id="GO:0023052">
    <property type="term" value="P:signaling"/>
    <property type="evidence" value="ECO:0007669"/>
    <property type="project" value="UniProtKB-ARBA"/>
</dbReference>